<reference evidence="2" key="2">
    <citation type="submission" date="2020-11" db="EMBL/GenBank/DDBJ databases">
        <authorList>
            <person name="McCartney M.A."/>
            <person name="Auch B."/>
            <person name="Kono T."/>
            <person name="Mallez S."/>
            <person name="Becker A."/>
            <person name="Gohl D.M."/>
            <person name="Silverstein K.A.T."/>
            <person name="Koren S."/>
            <person name="Bechman K.B."/>
            <person name="Herman A."/>
            <person name="Abrahante J.E."/>
            <person name="Garbe J."/>
        </authorList>
    </citation>
    <scope>NUCLEOTIDE SEQUENCE</scope>
    <source>
        <strain evidence="2">Duluth1</strain>
        <tissue evidence="2">Whole animal</tissue>
    </source>
</reference>
<feature type="compositionally biased region" description="Polar residues" evidence="1">
    <location>
        <begin position="16"/>
        <end position="26"/>
    </location>
</feature>
<dbReference type="AlphaFoldDB" id="A0A9D4LID4"/>
<keyword evidence="3" id="KW-1185">Reference proteome</keyword>
<feature type="region of interest" description="Disordered" evidence="1">
    <location>
        <begin position="1"/>
        <end position="31"/>
    </location>
</feature>
<gene>
    <name evidence="2" type="ORF">DPMN_100878</name>
</gene>
<protein>
    <submittedName>
        <fullName evidence="2">Uncharacterized protein</fullName>
    </submittedName>
</protein>
<evidence type="ECO:0000256" key="1">
    <source>
        <dbReference type="SAM" id="MobiDB-lite"/>
    </source>
</evidence>
<dbReference type="Proteomes" id="UP000828390">
    <property type="component" value="Unassembled WGS sequence"/>
</dbReference>
<organism evidence="2 3">
    <name type="scientific">Dreissena polymorpha</name>
    <name type="common">Zebra mussel</name>
    <name type="synonym">Mytilus polymorpha</name>
    <dbReference type="NCBI Taxonomy" id="45954"/>
    <lineage>
        <taxon>Eukaryota</taxon>
        <taxon>Metazoa</taxon>
        <taxon>Spiralia</taxon>
        <taxon>Lophotrochozoa</taxon>
        <taxon>Mollusca</taxon>
        <taxon>Bivalvia</taxon>
        <taxon>Autobranchia</taxon>
        <taxon>Heteroconchia</taxon>
        <taxon>Euheterodonta</taxon>
        <taxon>Imparidentia</taxon>
        <taxon>Neoheterodontei</taxon>
        <taxon>Myida</taxon>
        <taxon>Dreissenoidea</taxon>
        <taxon>Dreissenidae</taxon>
        <taxon>Dreissena</taxon>
    </lineage>
</organism>
<reference evidence="2" key="1">
    <citation type="journal article" date="2019" name="bioRxiv">
        <title>The Genome of the Zebra Mussel, Dreissena polymorpha: A Resource for Invasive Species Research.</title>
        <authorList>
            <person name="McCartney M.A."/>
            <person name="Auch B."/>
            <person name="Kono T."/>
            <person name="Mallez S."/>
            <person name="Zhang Y."/>
            <person name="Obille A."/>
            <person name="Becker A."/>
            <person name="Abrahante J.E."/>
            <person name="Garbe J."/>
            <person name="Badalamenti J.P."/>
            <person name="Herman A."/>
            <person name="Mangelson H."/>
            <person name="Liachko I."/>
            <person name="Sullivan S."/>
            <person name="Sone E.D."/>
            <person name="Koren S."/>
            <person name="Silverstein K.A.T."/>
            <person name="Beckman K.B."/>
            <person name="Gohl D.M."/>
        </authorList>
    </citation>
    <scope>NUCLEOTIDE SEQUENCE</scope>
    <source>
        <strain evidence="2">Duluth1</strain>
        <tissue evidence="2">Whole animal</tissue>
    </source>
</reference>
<name>A0A9D4LID4_DREPO</name>
<evidence type="ECO:0000313" key="3">
    <source>
        <dbReference type="Proteomes" id="UP000828390"/>
    </source>
</evidence>
<dbReference type="EMBL" id="JAIWYP010000003">
    <property type="protein sequence ID" value="KAH3858258.1"/>
    <property type="molecule type" value="Genomic_DNA"/>
</dbReference>
<evidence type="ECO:0000313" key="2">
    <source>
        <dbReference type="EMBL" id="KAH3858258.1"/>
    </source>
</evidence>
<accession>A0A9D4LID4</accession>
<comment type="caution">
    <text evidence="2">The sequence shown here is derived from an EMBL/GenBank/DDBJ whole genome shotgun (WGS) entry which is preliminary data.</text>
</comment>
<proteinExistence type="predicted"/>
<sequence length="83" mass="9663">MSRRKTSTSSKETETQSLDQTTLKTDQGQHSDLMYERPITEGLEFFSSIEATILHWPARWYTTNRSEQRPGMLHNQIDFILSA</sequence>